<gene>
    <name evidence="3" type="ORF">Tci_218067</name>
</gene>
<proteinExistence type="predicted"/>
<sequence>MGRSGCRFWYCSGGLGCTGDSVGKGGDFGGKNAIAVRDSKKFFKRIGRFVRQSWNDKKTFQRSRDDKNGKSDRKCFRCSDLNNLIGECPKPPKEKNQREFVGGSLSDSDQAIKVAEKQALENDIDDETQEIDEIANIKESKNHPLEKVIGNLNQRTLRNKLDENNVVSHNKARLVTQGYNQQEGIDYNETYASVTRIKSIRILLAYACALYFMLFQMDVKSAFLNGFINEEVYVVQPLGFIYFEKPDHVYKLKKALYGLKQAPKAWYDKLKSFLIKHEYNMGMVDNMLFSKKKSSNLIIIQIHVDDIIFSSTYQDMCDDFAKIMHDNFEMNMMGELNFFLGLQLKQMKDGIFFNQSKYIKEMLKKFGLEDSMLMKTLMSSDTKLTKEKECESVDITKYRGMIGCCLTSWFLKKETDIAISTTEAEYVSDEKACQQALWMKRALIDYEIGLNDVLILCDNKGTLDLSKNPMQHSTMDMKIDQQVALDEALVPHASRLRFGKSNFHLRSDITSKESTLQVVYDVLRQTLFYKAFLVTAGVPEIYMQEFWAPATVPHHSIRSNMKQETDELMFTTIKLVSRHQNTQQFDATLLVELTNEDMRNSAAYKEYYAIASGAAPPKIKASVKKMQSSYDTTMPPPKAVDIRLSTSAEGKQSAKSSKAKDEVTGIIPGVPDVPTYESDEEISWKLSDEDNDDDYDVDDQSDAIADDDDDQEDEDEQDDDDQDDNDDDQDSDNDDDDFVHPKLSIHDEESFDPIVQTLSHVENSNDETNDDESYGMNVRGDERPNAKYDDEELYGDVNINLEGQNIQMINVHTTQVLKDIHVTLTPVNPDGQQQSSSMFDHHLKTLEANFSEFMQTNQFAKAVSSIPALVDAYKCDKIILDTYGDTVTLKKRRDDEDKDKPSAGSDRGSKRSRAGKEPESTSAPKEKASKTSGKSIEGAKSHQKTASESTPVEEPMQTTQDLEEPAHLEFEIATHRSIQPWISDLAKQADSRTSFNELMDTLVDFSAFMMNWLKVDTLSPELLAGPTYELMKGLCKSLVELELFLKEVYKATTDQLDWNNPEGQLYPHNLLKPLPLIPNS</sequence>
<feature type="compositionally biased region" description="Polar residues" evidence="1">
    <location>
        <begin position="944"/>
        <end position="960"/>
    </location>
</feature>
<dbReference type="PANTHER" id="PTHR11439:SF495">
    <property type="entry name" value="REVERSE TRANSCRIPTASE, RNA-DEPENDENT DNA POLYMERASE-RELATED"/>
    <property type="match status" value="1"/>
</dbReference>
<dbReference type="InterPro" id="IPR043502">
    <property type="entry name" value="DNA/RNA_pol_sf"/>
</dbReference>
<feature type="compositionally biased region" description="Acidic residues" evidence="1">
    <location>
        <begin position="689"/>
        <end position="737"/>
    </location>
</feature>
<feature type="compositionally biased region" description="Basic and acidic residues" evidence="1">
    <location>
        <begin position="914"/>
        <end position="929"/>
    </location>
</feature>
<evidence type="ECO:0000313" key="3">
    <source>
        <dbReference type="EMBL" id="GEW46091.1"/>
    </source>
</evidence>
<comment type="caution">
    <text evidence="3">The sequence shown here is derived from an EMBL/GenBank/DDBJ whole genome shotgun (WGS) entry which is preliminary data.</text>
</comment>
<evidence type="ECO:0000256" key="1">
    <source>
        <dbReference type="SAM" id="MobiDB-lite"/>
    </source>
</evidence>
<protein>
    <submittedName>
        <fullName evidence="3">Copia protein</fullName>
    </submittedName>
</protein>
<feature type="domain" description="Reverse transcriptase Ty1/copia-type" evidence="2">
    <location>
        <begin position="158"/>
        <end position="374"/>
    </location>
</feature>
<reference evidence="3" key="1">
    <citation type="journal article" date="2019" name="Sci. Rep.">
        <title>Draft genome of Tanacetum cinerariifolium, the natural source of mosquito coil.</title>
        <authorList>
            <person name="Yamashiro T."/>
            <person name="Shiraishi A."/>
            <person name="Satake H."/>
            <person name="Nakayama K."/>
        </authorList>
    </citation>
    <scope>NUCLEOTIDE SEQUENCE</scope>
</reference>
<feature type="compositionally biased region" description="Acidic residues" evidence="1">
    <location>
        <begin position="764"/>
        <end position="773"/>
    </location>
</feature>
<dbReference type="EMBL" id="BKCJ010059323">
    <property type="protein sequence ID" value="GEW46091.1"/>
    <property type="molecule type" value="Genomic_DNA"/>
</dbReference>
<dbReference type="AlphaFoldDB" id="A0A699GW91"/>
<dbReference type="InterPro" id="IPR013103">
    <property type="entry name" value="RVT_2"/>
</dbReference>
<feature type="compositionally biased region" description="Basic and acidic residues" evidence="1">
    <location>
        <begin position="738"/>
        <end position="748"/>
    </location>
</feature>
<feature type="region of interest" description="Disordered" evidence="1">
    <location>
        <begin position="893"/>
        <end position="962"/>
    </location>
</feature>
<dbReference type="SUPFAM" id="SSF56672">
    <property type="entry name" value="DNA/RNA polymerases"/>
    <property type="match status" value="1"/>
</dbReference>
<feature type="region of interest" description="Disordered" evidence="1">
    <location>
        <begin position="646"/>
        <end position="788"/>
    </location>
</feature>
<feature type="compositionally biased region" description="Basic and acidic residues" evidence="1">
    <location>
        <begin position="779"/>
        <end position="788"/>
    </location>
</feature>
<feature type="compositionally biased region" description="Polar residues" evidence="1">
    <location>
        <begin position="646"/>
        <end position="656"/>
    </location>
</feature>
<dbReference type="PANTHER" id="PTHR11439">
    <property type="entry name" value="GAG-POL-RELATED RETROTRANSPOSON"/>
    <property type="match status" value="1"/>
</dbReference>
<dbReference type="Pfam" id="PF07727">
    <property type="entry name" value="RVT_2"/>
    <property type="match status" value="1"/>
</dbReference>
<organism evidence="3">
    <name type="scientific">Tanacetum cinerariifolium</name>
    <name type="common">Dalmatian daisy</name>
    <name type="synonym">Chrysanthemum cinerariifolium</name>
    <dbReference type="NCBI Taxonomy" id="118510"/>
    <lineage>
        <taxon>Eukaryota</taxon>
        <taxon>Viridiplantae</taxon>
        <taxon>Streptophyta</taxon>
        <taxon>Embryophyta</taxon>
        <taxon>Tracheophyta</taxon>
        <taxon>Spermatophyta</taxon>
        <taxon>Magnoliopsida</taxon>
        <taxon>eudicotyledons</taxon>
        <taxon>Gunneridae</taxon>
        <taxon>Pentapetalae</taxon>
        <taxon>asterids</taxon>
        <taxon>campanulids</taxon>
        <taxon>Asterales</taxon>
        <taxon>Asteraceae</taxon>
        <taxon>Asteroideae</taxon>
        <taxon>Anthemideae</taxon>
        <taxon>Anthemidinae</taxon>
        <taxon>Tanacetum</taxon>
    </lineage>
</organism>
<dbReference type="CDD" id="cd09272">
    <property type="entry name" value="RNase_HI_RT_Ty1"/>
    <property type="match status" value="1"/>
</dbReference>
<name>A0A699GW91_TANCI</name>
<evidence type="ECO:0000259" key="2">
    <source>
        <dbReference type="Pfam" id="PF07727"/>
    </source>
</evidence>
<accession>A0A699GW91</accession>